<accession>A0A2I1NAF5</accession>
<dbReference type="AlphaFoldDB" id="A0A2I1NAF5"/>
<gene>
    <name evidence="1" type="ORF">CYJ41_02950</name>
</gene>
<sequence>MKKVLVAILFIILVLAGVFWIVSSKTTDKIANEYISSFNMNMPKELDVKHSYTKEAGVLHIVSDINYTKEFLNKEFLNIFDDDFIVRIKVDIQNSVLNLVKGYEASGTMEALSYQDEVKKLFNSTKFLKFTLKGDKNSLHNGKFILNEINFKDDDGKIHASEFVLNMNFKKNLLKSLTLTQKGSSLNTDEIFASYDELFFEYNYDKPFDINEILTHIANSNSNSFIKNLKIKFDDFDFFVANISQEDKISDNNTKKFEFNSILNANGIQIKFNDERLPVDKFGYSITLENIDKSFIDEVLKADFTKLSDDEIDKFGLEFLAQNPKISVNNFGFNDSDGKNFNLNLKAGLENFDESKLLDILNYAFLNGDLKVSKKYFELFFDDLMTKEEMFKDAIVASGILKDEKDSFVTNFVYDKSKLDIIVNDNVSLMGLFLGFPLGSLEVDEDDFEQGVLNLKTLVYDIAAFYTSQAKFADEISYMTNVKVDEISNSQAFLKVKGKKCIKISTKDNSILEVSRGDDKDDEICIDFYKLDEVKELIKEYDLTKEIGYEFY</sequence>
<organism evidence="1 2">
    <name type="scientific">Campylobacter ureolyticus</name>
    <dbReference type="NCBI Taxonomy" id="827"/>
    <lineage>
        <taxon>Bacteria</taxon>
        <taxon>Pseudomonadati</taxon>
        <taxon>Campylobacterota</taxon>
        <taxon>Epsilonproteobacteria</taxon>
        <taxon>Campylobacterales</taxon>
        <taxon>Campylobacteraceae</taxon>
        <taxon>Campylobacter</taxon>
    </lineage>
</organism>
<comment type="caution">
    <text evidence="1">The sequence shown here is derived from an EMBL/GenBank/DDBJ whole genome shotgun (WGS) entry which is preliminary data.</text>
</comment>
<dbReference type="Proteomes" id="UP000234639">
    <property type="component" value="Unassembled WGS sequence"/>
</dbReference>
<protein>
    <recommendedName>
        <fullName evidence="3">DUF945 domain-containing protein</fullName>
    </recommendedName>
</protein>
<reference evidence="1 2" key="1">
    <citation type="submission" date="2017-12" db="EMBL/GenBank/DDBJ databases">
        <title>Phylogenetic diversity of female urinary microbiome.</title>
        <authorList>
            <person name="Thomas-White K."/>
            <person name="Wolfe A.J."/>
        </authorList>
    </citation>
    <scope>NUCLEOTIDE SEQUENCE [LARGE SCALE GENOMIC DNA]</scope>
    <source>
        <strain evidence="1 2">UMB0112</strain>
    </source>
</reference>
<evidence type="ECO:0008006" key="3">
    <source>
        <dbReference type="Google" id="ProtNLM"/>
    </source>
</evidence>
<evidence type="ECO:0000313" key="1">
    <source>
        <dbReference type="EMBL" id="PKZ29335.1"/>
    </source>
</evidence>
<proteinExistence type="predicted"/>
<evidence type="ECO:0000313" key="2">
    <source>
        <dbReference type="Proteomes" id="UP000234639"/>
    </source>
</evidence>
<dbReference type="EMBL" id="PKHU01000003">
    <property type="protein sequence ID" value="PKZ29335.1"/>
    <property type="molecule type" value="Genomic_DNA"/>
</dbReference>
<dbReference type="RefSeq" id="WP_101636906.1">
    <property type="nucleotide sequence ID" value="NZ_PKHU01000003.1"/>
</dbReference>
<name>A0A2I1NAF5_9BACT</name>